<reference evidence="7 8" key="1">
    <citation type="submission" date="2024-06" db="EMBL/GenBank/DDBJ databases">
        <title>A chromosome-level genome assembly of beet webworm, Loxostege sticticalis.</title>
        <authorList>
            <person name="Zhang Y."/>
        </authorList>
    </citation>
    <scope>NUCLEOTIDE SEQUENCE [LARGE SCALE GENOMIC DNA]</scope>
    <source>
        <strain evidence="7">AQ028</strain>
        <tissue evidence="7">Male pupae</tissue>
    </source>
</reference>
<proteinExistence type="inferred from homology"/>
<evidence type="ECO:0000256" key="1">
    <source>
        <dbReference type="ARBA" id="ARBA00009500"/>
    </source>
</evidence>
<keyword evidence="2" id="KW-0646">Protease inhibitor</keyword>
<dbReference type="Gene3D" id="2.30.39.10">
    <property type="entry name" value="Alpha-1-antitrypsin, domain 1"/>
    <property type="match status" value="1"/>
</dbReference>
<organism evidence="7 8">
    <name type="scientific">Loxostege sticticalis</name>
    <name type="common">Beet webworm moth</name>
    <dbReference type="NCBI Taxonomy" id="481309"/>
    <lineage>
        <taxon>Eukaryota</taxon>
        <taxon>Metazoa</taxon>
        <taxon>Ecdysozoa</taxon>
        <taxon>Arthropoda</taxon>
        <taxon>Hexapoda</taxon>
        <taxon>Insecta</taxon>
        <taxon>Pterygota</taxon>
        <taxon>Neoptera</taxon>
        <taxon>Endopterygota</taxon>
        <taxon>Lepidoptera</taxon>
        <taxon>Glossata</taxon>
        <taxon>Ditrysia</taxon>
        <taxon>Pyraloidea</taxon>
        <taxon>Crambidae</taxon>
        <taxon>Pyraustinae</taxon>
        <taxon>Loxostege</taxon>
    </lineage>
</organism>
<dbReference type="InterPro" id="IPR023796">
    <property type="entry name" value="Serpin_dom"/>
</dbReference>
<evidence type="ECO:0000256" key="5">
    <source>
        <dbReference type="SAM" id="SignalP"/>
    </source>
</evidence>
<evidence type="ECO:0000259" key="6">
    <source>
        <dbReference type="SMART" id="SM00093"/>
    </source>
</evidence>
<gene>
    <name evidence="7" type="ORF">ABMA28_010313</name>
</gene>
<dbReference type="AlphaFoldDB" id="A0ABD0SAE9"/>
<feature type="chain" id="PRO_5044753308" description="Serpin domain-containing protein" evidence="5">
    <location>
        <begin position="22"/>
        <end position="439"/>
    </location>
</feature>
<dbReference type="InterPro" id="IPR042178">
    <property type="entry name" value="Serpin_sf_1"/>
</dbReference>
<sequence length="439" mass="48200">MKVASILLIATLCGSLNEIKAFGFLGGLKDAAKGVMDNMGEMLPTSPDQYSCNRDISKDFEKAAYDFTMRLYKRVAFYNKDHFVISPLSMWLSLAALAEGADGLYQGELLATLNLPQERCLREKYYQIALSRETPGNDVRFNRERLMIMDQGQRVNVSWAEYVKNMHLLDVSFAPLRTDPVTVWTQLKNLLGARAFPTIAGNSLLVDSLDYEGLWTTAFPEARIERGPFFDDLGNKIGMVDYMKIKKRVKLAHLPIIDAKVLDLPVGNNGRYRMMIAVGLSKKGIRTAIELLVNTIITEALSLLQESVIPLEVAIPRFDLNFEYEASGILDEIGAGSLFKKPEATWLISYPPAQPTTFYQRVSIKVGSGGVESSSAPSGGLGSLNPITSFGSIASGMATGLAAAVGRDFIANRPFMFGFFDSETNTCLYAGAFSQPGAV</sequence>
<evidence type="ECO:0000256" key="2">
    <source>
        <dbReference type="ARBA" id="ARBA00022690"/>
    </source>
</evidence>
<dbReference type="InterPro" id="IPR000215">
    <property type="entry name" value="Serpin_fam"/>
</dbReference>
<evidence type="ECO:0000256" key="4">
    <source>
        <dbReference type="RuleBase" id="RU000411"/>
    </source>
</evidence>
<comment type="caution">
    <text evidence="7">The sequence shown here is derived from an EMBL/GenBank/DDBJ whole genome shotgun (WGS) entry which is preliminary data.</text>
</comment>
<dbReference type="Gene3D" id="3.30.497.10">
    <property type="entry name" value="Antithrombin, subunit I, domain 2"/>
    <property type="match status" value="1"/>
</dbReference>
<dbReference type="InterPro" id="IPR042185">
    <property type="entry name" value="Serpin_sf_2"/>
</dbReference>
<feature type="signal peptide" evidence="5">
    <location>
        <begin position="1"/>
        <end position="21"/>
    </location>
</feature>
<dbReference type="InterPro" id="IPR023795">
    <property type="entry name" value="Serpin_CS"/>
</dbReference>
<dbReference type="EMBL" id="JBEDNZ010000025">
    <property type="protein sequence ID" value="KAL0811033.1"/>
    <property type="molecule type" value="Genomic_DNA"/>
</dbReference>
<evidence type="ECO:0000313" key="8">
    <source>
        <dbReference type="Proteomes" id="UP001549921"/>
    </source>
</evidence>
<dbReference type="InterPro" id="IPR036186">
    <property type="entry name" value="Serpin_sf"/>
</dbReference>
<comment type="similarity">
    <text evidence="1 4">Belongs to the serpin family.</text>
</comment>
<dbReference type="Pfam" id="PF00079">
    <property type="entry name" value="Serpin"/>
    <property type="match status" value="1"/>
</dbReference>
<dbReference type="PANTHER" id="PTHR11461">
    <property type="entry name" value="SERINE PROTEASE INHIBITOR, SERPIN"/>
    <property type="match status" value="1"/>
</dbReference>
<dbReference type="SUPFAM" id="SSF56574">
    <property type="entry name" value="Serpins"/>
    <property type="match status" value="1"/>
</dbReference>
<dbReference type="GO" id="GO:0004867">
    <property type="term" value="F:serine-type endopeptidase inhibitor activity"/>
    <property type="evidence" value="ECO:0007669"/>
    <property type="project" value="UniProtKB-KW"/>
</dbReference>
<evidence type="ECO:0000256" key="3">
    <source>
        <dbReference type="ARBA" id="ARBA00022900"/>
    </source>
</evidence>
<dbReference type="PROSITE" id="PS00284">
    <property type="entry name" value="SERPIN"/>
    <property type="match status" value="1"/>
</dbReference>
<evidence type="ECO:0000313" key="7">
    <source>
        <dbReference type="EMBL" id="KAL0811033.1"/>
    </source>
</evidence>
<name>A0ABD0SAE9_LOXSC</name>
<keyword evidence="3" id="KW-0722">Serine protease inhibitor</keyword>
<dbReference type="PANTHER" id="PTHR11461:SF211">
    <property type="entry name" value="GH10112P-RELATED"/>
    <property type="match status" value="1"/>
</dbReference>
<feature type="domain" description="Serpin" evidence="6">
    <location>
        <begin position="69"/>
        <end position="436"/>
    </location>
</feature>
<accession>A0ABD0SAE9</accession>
<dbReference type="Proteomes" id="UP001549921">
    <property type="component" value="Unassembled WGS sequence"/>
</dbReference>
<protein>
    <recommendedName>
        <fullName evidence="6">Serpin domain-containing protein</fullName>
    </recommendedName>
</protein>
<keyword evidence="5" id="KW-0732">Signal</keyword>
<dbReference type="SMART" id="SM00093">
    <property type="entry name" value="SERPIN"/>
    <property type="match status" value="1"/>
</dbReference>